<feature type="non-terminal residue" evidence="3">
    <location>
        <position position="501"/>
    </location>
</feature>
<protein>
    <recommendedName>
        <fullName evidence="2">SERRATE/Ars2 N-terminal domain-containing protein</fullName>
    </recommendedName>
</protein>
<feature type="compositionally biased region" description="Acidic residues" evidence="1">
    <location>
        <begin position="333"/>
        <end position="344"/>
    </location>
</feature>
<feature type="compositionally biased region" description="Basic and acidic residues" evidence="1">
    <location>
        <begin position="215"/>
        <end position="226"/>
    </location>
</feature>
<gene>
    <name evidence="3" type="ORF">Cvel_25068</name>
</gene>
<dbReference type="EMBL" id="CDMZ01001971">
    <property type="protein sequence ID" value="CEM39953.1"/>
    <property type="molecule type" value="Genomic_DNA"/>
</dbReference>
<dbReference type="GO" id="GO:0016604">
    <property type="term" value="C:nuclear body"/>
    <property type="evidence" value="ECO:0007669"/>
    <property type="project" value="TreeGrafter"/>
</dbReference>
<evidence type="ECO:0000259" key="2">
    <source>
        <dbReference type="Pfam" id="PF12066"/>
    </source>
</evidence>
<proteinExistence type="predicted"/>
<evidence type="ECO:0000256" key="1">
    <source>
        <dbReference type="SAM" id="MobiDB-lite"/>
    </source>
</evidence>
<feature type="region of interest" description="Disordered" evidence="1">
    <location>
        <begin position="112"/>
        <end position="144"/>
    </location>
</feature>
<evidence type="ECO:0000313" key="3">
    <source>
        <dbReference type="EMBL" id="CEM39953.1"/>
    </source>
</evidence>
<feature type="compositionally biased region" description="Basic and acidic residues" evidence="1">
    <location>
        <begin position="307"/>
        <end position="317"/>
    </location>
</feature>
<feature type="domain" description="SERRATE/Ars2 N-terminal" evidence="2">
    <location>
        <begin position="18"/>
        <end position="100"/>
    </location>
</feature>
<dbReference type="InterPro" id="IPR021933">
    <property type="entry name" value="SERRATE/Ars2_N"/>
</dbReference>
<reference evidence="3" key="1">
    <citation type="submission" date="2014-11" db="EMBL/GenBank/DDBJ databases">
        <authorList>
            <person name="Otto D Thomas"/>
            <person name="Naeem Raeece"/>
        </authorList>
    </citation>
    <scope>NUCLEOTIDE SEQUENCE</scope>
</reference>
<feature type="region of interest" description="Disordered" evidence="1">
    <location>
        <begin position="307"/>
        <end position="358"/>
    </location>
</feature>
<accession>A0A0G4H7S0</accession>
<organism evidence="3">
    <name type="scientific">Chromera velia CCMP2878</name>
    <dbReference type="NCBI Taxonomy" id="1169474"/>
    <lineage>
        <taxon>Eukaryota</taxon>
        <taxon>Sar</taxon>
        <taxon>Alveolata</taxon>
        <taxon>Colpodellida</taxon>
        <taxon>Chromeraceae</taxon>
        <taxon>Chromera</taxon>
    </lineage>
</organism>
<dbReference type="GO" id="GO:0031053">
    <property type="term" value="P:primary miRNA processing"/>
    <property type="evidence" value="ECO:0007669"/>
    <property type="project" value="TreeGrafter"/>
</dbReference>
<feature type="region of interest" description="Disordered" evidence="1">
    <location>
        <begin position="215"/>
        <end position="235"/>
    </location>
</feature>
<sequence length="501" mass="54967">MPSPGPSPDFEGPRLSFKDWVEKQDANILPLIAQKRYEQYLKEYADHHAAKFFSANLTSGYLVEKYHPPHVNTRLAERKEQTLHAALTFFRKLENESENFNGLCLMAPKPKDAVSAQSNGRGRPPTVDDSTRKEETVDIPVSSPSSPPYYVPDLSAHSLTFLHVPLSITRFDVITALQNAEGLQDVMLSEPRQASGGFFRRGLAIFATPQHAQKAEESFKDTEVKPQTDPGAPEYKMSLINPLSAQGAGMKNKKNKIRAKLAPIDMSTPERVALDVLRSADLIRKLDVVWDVTTLYGRVHPLLRKEGEGERDGKDVGADSAADGGVRARPENEHEDDTEAVEGDGEGRGRGRGSEATPLRSDALQLDLQLIYLREVHNVCYYSGEQYEHTKAMQDAAGDIFLRRYYVRTMGEVLPTCSHEEALASVASLLPPGGGTGTGPADASLPSASSSAPQAVMGASQSAACTGTLWVYQLERKLEHLYQNARDSVEQATVENPPESV</sequence>
<dbReference type="InterPro" id="IPR039727">
    <property type="entry name" value="SE/Ars2"/>
</dbReference>
<dbReference type="AlphaFoldDB" id="A0A0G4H7S0"/>
<dbReference type="PANTHER" id="PTHR13165">
    <property type="entry name" value="ARSENITE-RESISTANCE PROTEIN 2"/>
    <property type="match status" value="1"/>
</dbReference>
<dbReference type="PANTHER" id="PTHR13165:SF0">
    <property type="entry name" value="SERRATE RNA EFFECTOR MOLECULE HOMOLOG"/>
    <property type="match status" value="1"/>
</dbReference>
<name>A0A0G4H7S0_9ALVE</name>
<dbReference type="Pfam" id="PF12066">
    <property type="entry name" value="SERRATE_Ars2_N"/>
    <property type="match status" value="1"/>
</dbReference>